<keyword evidence="1" id="KW-0732">Signal</keyword>
<evidence type="ECO:0000313" key="3">
    <source>
        <dbReference type="EMBL" id="GGX62555.1"/>
    </source>
</evidence>
<evidence type="ECO:0000256" key="1">
    <source>
        <dbReference type="SAM" id="SignalP"/>
    </source>
</evidence>
<reference evidence="3" key="2">
    <citation type="submission" date="2020-09" db="EMBL/GenBank/DDBJ databases">
        <authorList>
            <person name="Sun Q."/>
            <person name="Kim S."/>
        </authorList>
    </citation>
    <scope>NUCLEOTIDE SEQUENCE</scope>
    <source>
        <strain evidence="3">KCTC 22169</strain>
    </source>
</reference>
<dbReference type="Proteomes" id="UP000626148">
    <property type="component" value="Unassembled WGS sequence"/>
</dbReference>
<evidence type="ECO:0000259" key="2">
    <source>
        <dbReference type="PROSITE" id="PS50234"/>
    </source>
</evidence>
<dbReference type="PROSITE" id="PS50234">
    <property type="entry name" value="VWFA"/>
    <property type="match status" value="1"/>
</dbReference>
<dbReference type="SUPFAM" id="SSF53300">
    <property type="entry name" value="vWA-like"/>
    <property type="match status" value="1"/>
</dbReference>
<feature type="chain" id="PRO_5037410093" description="VWFA domain-containing protein" evidence="1">
    <location>
        <begin position="32"/>
        <end position="267"/>
    </location>
</feature>
<organism evidence="3 4">
    <name type="scientific">Saccharospirillum salsuginis</name>
    <dbReference type="NCBI Taxonomy" id="418750"/>
    <lineage>
        <taxon>Bacteria</taxon>
        <taxon>Pseudomonadati</taxon>
        <taxon>Pseudomonadota</taxon>
        <taxon>Gammaproteobacteria</taxon>
        <taxon>Oceanospirillales</taxon>
        <taxon>Saccharospirillaceae</taxon>
        <taxon>Saccharospirillum</taxon>
    </lineage>
</organism>
<feature type="signal peptide" evidence="1">
    <location>
        <begin position="1"/>
        <end position="31"/>
    </location>
</feature>
<gene>
    <name evidence="3" type="ORF">GCM10007392_33070</name>
</gene>
<proteinExistence type="predicted"/>
<dbReference type="AlphaFoldDB" id="A0A918NDL6"/>
<keyword evidence="4" id="KW-1185">Reference proteome</keyword>
<dbReference type="EMBL" id="BMXR01000008">
    <property type="protein sequence ID" value="GGX62555.1"/>
    <property type="molecule type" value="Genomic_DNA"/>
</dbReference>
<dbReference type="CDD" id="cd00198">
    <property type="entry name" value="vWFA"/>
    <property type="match status" value="1"/>
</dbReference>
<dbReference type="RefSeq" id="WP_189610694.1">
    <property type="nucleotide sequence ID" value="NZ_BMXR01000008.1"/>
</dbReference>
<accession>A0A918NDL6</accession>
<name>A0A918NDL6_9GAMM</name>
<sequence length="267" mass="28750">MNTANGFKSGLTASIALLALLGCSPEPEAQAENDEPTIDERFKHTVAEAKSTPWPEGDAAEPDALDPLLTRTNYMVVLDMSGSMGSDRCAGSYESKSAAAKAALNAWVDSVDREANLGLIIFDGRGPSVRVNLGQDNRPDFRQHVNSSRPAGGTPLLTSVRLAHEQLTDRARYQQGYGTYRLMVITDGEHSDGENPSDEIERIAGNAANPIELHTIGFCIDDSALNQPGVTLYRSARNPEELAQGLDSVLAESQDFANIQEFTGNDL</sequence>
<reference evidence="3" key="1">
    <citation type="journal article" date="2014" name="Int. J. Syst. Evol. Microbiol.">
        <title>Complete genome sequence of Corynebacterium casei LMG S-19264T (=DSM 44701T), isolated from a smear-ripened cheese.</title>
        <authorList>
            <consortium name="US DOE Joint Genome Institute (JGI-PGF)"/>
            <person name="Walter F."/>
            <person name="Albersmeier A."/>
            <person name="Kalinowski J."/>
            <person name="Ruckert C."/>
        </authorList>
    </citation>
    <scope>NUCLEOTIDE SEQUENCE</scope>
    <source>
        <strain evidence="3">KCTC 22169</strain>
    </source>
</reference>
<dbReference type="InterPro" id="IPR036465">
    <property type="entry name" value="vWFA_dom_sf"/>
</dbReference>
<protein>
    <recommendedName>
        <fullName evidence="2">VWFA domain-containing protein</fullName>
    </recommendedName>
</protein>
<dbReference type="SMART" id="SM00327">
    <property type="entry name" value="VWA"/>
    <property type="match status" value="1"/>
</dbReference>
<dbReference type="Pfam" id="PF13519">
    <property type="entry name" value="VWA_2"/>
    <property type="match status" value="1"/>
</dbReference>
<dbReference type="InterPro" id="IPR002035">
    <property type="entry name" value="VWF_A"/>
</dbReference>
<comment type="caution">
    <text evidence="3">The sequence shown here is derived from an EMBL/GenBank/DDBJ whole genome shotgun (WGS) entry which is preliminary data.</text>
</comment>
<evidence type="ECO:0000313" key="4">
    <source>
        <dbReference type="Proteomes" id="UP000626148"/>
    </source>
</evidence>
<feature type="domain" description="VWFA" evidence="2">
    <location>
        <begin position="73"/>
        <end position="267"/>
    </location>
</feature>
<dbReference type="Gene3D" id="3.40.50.410">
    <property type="entry name" value="von Willebrand factor, type A domain"/>
    <property type="match status" value="1"/>
</dbReference>